<accession>D1AJ06</accession>
<dbReference type="RefSeq" id="WP_012861288.1">
    <property type="nucleotide sequence ID" value="NC_013517.1"/>
</dbReference>
<dbReference type="AlphaFoldDB" id="D1AJ06"/>
<dbReference type="eggNOG" id="ENOG5033A25">
    <property type="taxonomic scope" value="Bacteria"/>
</dbReference>
<proteinExistence type="predicted"/>
<sequence length="113" mass="13417">MKYSLDINGRVYENFTEEYLRSSLVAMLDTEPGEDNFLILDPAEPIQNSIYIQTWYENGVFDIETRIVHADDSYTHYLYKTSSLEEATKLFTEYYLYQKLPNITEWQDVTDTM</sequence>
<dbReference type="KEGG" id="str:Sterm_1836"/>
<gene>
    <name evidence="1" type="ordered locus">Sterm_1836</name>
</gene>
<evidence type="ECO:0000313" key="2">
    <source>
        <dbReference type="Proteomes" id="UP000000845"/>
    </source>
</evidence>
<reference evidence="1 2" key="2">
    <citation type="journal article" date="2010" name="Stand. Genomic Sci.">
        <title>Complete genome sequence of Sebaldella termitidis type strain (NCTC 11300).</title>
        <authorList>
            <person name="Harmon-Smith M."/>
            <person name="Celia L."/>
            <person name="Chertkov O."/>
            <person name="Lapidus A."/>
            <person name="Copeland A."/>
            <person name="Glavina Del Rio T."/>
            <person name="Nolan M."/>
            <person name="Lucas S."/>
            <person name="Tice H."/>
            <person name="Cheng J.F."/>
            <person name="Han C."/>
            <person name="Detter J.C."/>
            <person name="Bruce D."/>
            <person name="Goodwin L."/>
            <person name="Pitluck S."/>
            <person name="Pati A."/>
            <person name="Liolios K."/>
            <person name="Ivanova N."/>
            <person name="Mavromatis K."/>
            <person name="Mikhailova N."/>
            <person name="Chen A."/>
            <person name="Palaniappan K."/>
            <person name="Land M."/>
            <person name="Hauser L."/>
            <person name="Chang Y.J."/>
            <person name="Jeffries C.D."/>
            <person name="Brettin T."/>
            <person name="Goker M."/>
            <person name="Beck B."/>
            <person name="Bristow J."/>
            <person name="Eisen J.A."/>
            <person name="Markowitz V."/>
            <person name="Hugenholtz P."/>
            <person name="Kyrpides N.C."/>
            <person name="Klenk H.P."/>
            <person name="Chen F."/>
        </authorList>
    </citation>
    <scope>NUCLEOTIDE SEQUENCE [LARGE SCALE GENOMIC DNA]</scope>
    <source>
        <strain evidence="2">ATCC 33386 / NCTC 11300</strain>
    </source>
</reference>
<dbReference type="STRING" id="526218.Sterm_1836"/>
<dbReference type="EMBL" id="CP001739">
    <property type="protein sequence ID" value="ACZ08694.1"/>
    <property type="molecule type" value="Genomic_DNA"/>
</dbReference>
<dbReference type="Proteomes" id="UP000000845">
    <property type="component" value="Chromosome"/>
</dbReference>
<dbReference type="HOGENOM" id="CLU_2131788_0_0_0"/>
<name>D1AJ06_SEBTE</name>
<organism evidence="1 2">
    <name type="scientific">Sebaldella termitidis (strain ATCC 33386 / NCTC 11300)</name>
    <dbReference type="NCBI Taxonomy" id="526218"/>
    <lineage>
        <taxon>Bacteria</taxon>
        <taxon>Fusobacteriati</taxon>
        <taxon>Fusobacteriota</taxon>
        <taxon>Fusobacteriia</taxon>
        <taxon>Fusobacteriales</taxon>
        <taxon>Leptotrichiaceae</taxon>
        <taxon>Sebaldella</taxon>
    </lineage>
</organism>
<reference evidence="2" key="1">
    <citation type="submission" date="2009-09" db="EMBL/GenBank/DDBJ databases">
        <title>The complete chromosome of Sebaldella termitidis ATCC 33386.</title>
        <authorList>
            <consortium name="US DOE Joint Genome Institute (JGI-PGF)"/>
            <person name="Lucas S."/>
            <person name="Copeland A."/>
            <person name="Lapidus A."/>
            <person name="Glavina del Rio T."/>
            <person name="Dalin E."/>
            <person name="Tice H."/>
            <person name="Bruce D."/>
            <person name="Goodwin L."/>
            <person name="Pitluck S."/>
            <person name="Kyrpides N."/>
            <person name="Mavromatis K."/>
            <person name="Ivanova N."/>
            <person name="Mikhailova N."/>
            <person name="Sims D."/>
            <person name="Meincke L."/>
            <person name="Brettin T."/>
            <person name="Detter J.C."/>
            <person name="Han C."/>
            <person name="Larimer F."/>
            <person name="Land M."/>
            <person name="Hauser L."/>
            <person name="Markowitz V."/>
            <person name="Cheng J.F."/>
            <person name="Hugenholtz P."/>
            <person name="Woyke T."/>
            <person name="Wu D."/>
            <person name="Eisen J.A."/>
        </authorList>
    </citation>
    <scope>NUCLEOTIDE SEQUENCE [LARGE SCALE GENOMIC DNA]</scope>
    <source>
        <strain evidence="2">ATCC 33386 / NCTC 11300</strain>
    </source>
</reference>
<evidence type="ECO:0000313" key="1">
    <source>
        <dbReference type="EMBL" id="ACZ08694.1"/>
    </source>
</evidence>
<keyword evidence="2" id="KW-1185">Reference proteome</keyword>
<protein>
    <submittedName>
        <fullName evidence="1">Uncharacterized protein</fullName>
    </submittedName>
</protein>